<keyword evidence="3" id="KW-1185">Reference proteome</keyword>
<dbReference type="AlphaFoldDB" id="A0A3P7MM86"/>
<dbReference type="InterPro" id="IPR027291">
    <property type="entry name" value="Glyco_hydro_38_N_sf"/>
</dbReference>
<dbReference type="PANTHER" id="PTHR11607">
    <property type="entry name" value="ALPHA-MANNOSIDASE"/>
    <property type="match status" value="1"/>
</dbReference>
<dbReference type="Pfam" id="PF01074">
    <property type="entry name" value="Glyco_hydro_38N"/>
    <property type="match status" value="1"/>
</dbReference>
<dbReference type="Proteomes" id="UP000271098">
    <property type="component" value="Unassembled WGS sequence"/>
</dbReference>
<dbReference type="GO" id="GO:0006491">
    <property type="term" value="P:N-glycan processing"/>
    <property type="evidence" value="ECO:0007669"/>
    <property type="project" value="TreeGrafter"/>
</dbReference>
<evidence type="ECO:0000313" key="2">
    <source>
        <dbReference type="EMBL" id="VDN30765.1"/>
    </source>
</evidence>
<dbReference type="PANTHER" id="PTHR11607:SF71">
    <property type="entry name" value="ALPHA-MANNOSIDASE"/>
    <property type="match status" value="1"/>
</dbReference>
<dbReference type="OrthoDB" id="10261055at2759"/>
<name>A0A3P7MM86_9BILA</name>
<sequence length="97" mass="11310">MDNMVVFLKDHPKMRFMWCEIAFFELWWSAQNDSTKTLVKKFVSTGQLEIASGSWVMTDEATPFFPSTVDNIIEGQQFIYNELGKSFSRHGFLDFLV</sequence>
<evidence type="ECO:0000313" key="3">
    <source>
        <dbReference type="Proteomes" id="UP000271098"/>
    </source>
</evidence>
<proteinExistence type="predicted"/>
<dbReference type="InterPro" id="IPR011330">
    <property type="entry name" value="Glyco_hydro/deAcase_b/a-brl"/>
</dbReference>
<feature type="domain" description="Glycoside hydrolase family 38 N-terminal" evidence="1">
    <location>
        <begin position="2"/>
        <end position="86"/>
    </location>
</feature>
<dbReference type="GO" id="GO:0004559">
    <property type="term" value="F:alpha-mannosidase activity"/>
    <property type="evidence" value="ECO:0007669"/>
    <property type="project" value="InterPro"/>
</dbReference>
<dbReference type="GO" id="GO:0000139">
    <property type="term" value="C:Golgi membrane"/>
    <property type="evidence" value="ECO:0007669"/>
    <property type="project" value="TreeGrafter"/>
</dbReference>
<protein>
    <recommendedName>
        <fullName evidence="1">Glycoside hydrolase family 38 N-terminal domain-containing protein</fullName>
    </recommendedName>
</protein>
<accession>A0A3P7MM86</accession>
<dbReference type="EMBL" id="UYRT01085952">
    <property type="protein sequence ID" value="VDN30765.1"/>
    <property type="molecule type" value="Genomic_DNA"/>
</dbReference>
<organism evidence="2 3">
    <name type="scientific">Gongylonema pulchrum</name>
    <dbReference type="NCBI Taxonomy" id="637853"/>
    <lineage>
        <taxon>Eukaryota</taxon>
        <taxon>Metazoa</taxon>
        <taxon>Ecdysozoa</taxon>
        <taxon>Nematoda</taxon>
        <taxon>Chromadorea</taxon>
        <taxon>Rhabditida</taxon>
        <taxon>Spirurina</taxon>
        <taxon>Spiruromorpha</taxon>
        <taxon>Spiruroidea</taxon>
        <taxon>Gongylonematidae</taxon>
        <taxon>Gongylonema</taxon>
    </lineage>
</organism>
<reference evidence="2 3" key="1">
    <citation type="submission" date="2018-11" db="EMBL/GenBank/DDBJ databases">
        <authorList>
            <consortium name="Pathogen Informatics"/>
        </authorList>
    </citation>
    <scope>NUCLEOTIDE SEQUENCE [LARGE SCALE GENOMIC DNA]</scope>
</reference>
<dbReference type="GO" id="GO:0006013">
    <property type="term" value="P:mannose metabolic process"/>
    <property type="evidence" value="ECO:0007669"/>
    <property type="project" value="InterPro"/>
</dbReference>
<dbReference type="InterPro" id="IPR000602">
    <property type="entry name" value="Glyco_hydro_38_N"/>
</dbReference>
<dbReference type="InterPro" id="IPR050843">
    <property type="entry name" value="Glycosyl_Hydrlase_38"/>
</dbReference>
<evidence type="ECO:0000259" key="1">
    <source>
        <dbReference type="Pfam" id="PF01074"/>
    </source>
</evidence>
<dbReference type="SUPFAM" id="SSF88713">
    <property type="entry name" value="Glycoside hydrolase/deacetylase"/>
    <property type="match status" value="1"/>
</dbReference>
<dbReference type="Gene3D" id="3.20.110.10">
    <property type="entry name" value="Glycoside hydrolase 38, N terminal domain"/>
    <property type="match status" value="1"/>
</dbReference>
<gene>
    <name evidence="2" type="ORF">GPUH_LOCUS17956</name>
</gene>